<feature type="transmembrane region" description="Helical" evidence="9">
    <location>
        <begin position="69"/>
        <end position="89"/>
    </location>
</feature>
<feature type="domain" description="Major facilitator superfamily (MFS) profile" evidence="10">
    <location>
        <begin position="68"/>
        <end position="494"/>
    </location>
</feature>
<name>A0A9P0FAJ7_BEMTA</name>
<feature type="transmembrane region" description="Helical" evidence="9">
    <location>
        <begin position="222"/>
        <end position="240"/>
    </location>
</feature>
<dbReference type="PRINTS" id="PR00171">
    <property type="entry name" value="SUGRTRNSPORT"/>
</dbReference>
<dbReference type="PROSITE" id="PS00217">
    <property type="entry name" value="SUGAR_TRANSPORT_2"/>
    <property type="match status" value="1"/>
</dbReference>
<feature type="transmembrane region" description="Helical" evidence="9">
    <location>
        <begin position="109"/>
        <end position="129"/>
    </location>
</feature>
<dbReference type="PANTHER" id="PTHR48021:SF1">
    <property type="entry name" value="GH07001P-RELATED"/>
    <property type="match status" value="1"/>
</dbReference>
<evidence type="ECO:0000256" key="4">
    <source>
        <dbReference type="ARBA" id="ARBA00022989"/>
    </source>
</evidence>
<evidence type="ECO:0000313" key="12">
    <source>
        <dbReference type="Proteomes" id="UP001152759"/>
    </source>
</evidence>
<dbReference type="PROSITE" id="PS50850">
    <property type="entry name" value="MFS"/>
    <property type="match status" value="1"/>
</dbReference>
<dbReference type="GO" id="GO:0005886">
    <property type="term" value="C:plasma membrane"/>
    <property type="evidence" value="ECO:0007669"/>
    <property type="project" value="UniProtKB-SubCell"/>
</dbReference>
<gene>
    <name evidence="11" type="ORF">BEMITA_LOCUS13573</name>
</gene>
<dbReference type="PROSITE" id="PS00216">
    <property type="entry name" value="SUGAR_TRANSPORT_1"/>
    <property type="match status" value="1"/>
</dbReference>
<evidence type="ECO:0000259" key="10">
    <source>
        <dbReference type="PROSITE" id="PS50850"/>
    </source>
</evidence>
<feature type="transmembrane region" description="Helical" evidence="9">
    <location>
        <begin position="195"/>
        <end position="216"/>
    </location>
</feature>
<evidence type="ECO:0000256" key="7">
    <source>
        <dbReference type="ARBA" id="ARBA00024348"/>
    </source>
</evidence>
<evidence type="ECO:0000256" key="6">
    <source>
        <dbReference type="ARBA" id="ARBA00023180"/>
    </source>
</evidence>
<dbReference type="PANTHER" id="PTHR48021">
    <property type="match status" value="1"/>
</dbReference>
<keyword evidence="8" id="KW-0813">Transport</keyword>
<dbReference type="SUPFAM" id="SSF103473">
    <property type="entry name" value="MFS general substrate transporter"/>
    <property type="match status" value="1"/>
</dbReference>
<dbReference type="AlphaFoldDB" id="A0A9P0FAJ7"/>
<keyword evidence="12" id="KW-1185">Reference proteome</keyword>
<dbReference type="EMBL" id="OU963870">
    <property type="protein sequence ID" value="CAH0395383.1"/>
    <property type="molecule type" value="Genomic_DNA"/>
</dbReference>
<dbReference type="NCBIfam" id="TIGR00879">
    <property type="entry name" value="SP"/>
    <property type="match status" value="1"/>
</dbReference>
<dbReference type="FunFam" id="1.20.1250.20:FF:000055">
    <property type="entry name" value="Facilitated trehalose transporter Tret1-2 homolog"/>
    <property type="match status" value="1"/>
</dbReference>
<feature type="transmembrane region" description="Helical" evidence="9">
    <location>
        <begin position="438"/>
        <end position="460"/>
    </location>
</feature>
<keyword evidence="6" id="KW-0325">Glycoprotein</keyword>
<evidence type="ECO:0000256" key="8">
    <source>
        <dbReference type="RuleBase" id="RU003346"/>
    </source>
</evidence>
<dbReference type="Gene3D" id="1.20.1250.20">
    <property type="entry name" value="MFS general substrate transporter like domains"/>
    <property type="match status" value="1"/>
</dbReference>
<dbReference type="InterPro" id="IPR036259">
    <property type="entry name" value="MFS_trans_sf"/>
</dbReference>
<dbReference type="InterPro" id="IPR005829">
    <property type="entry name" value="Sugar_transporter_CS"/>
</dbReference>
<dbReference type="InterPro" id="IPR003663">
    <property type="entry name" value="Sugar/inositol_transpt"/>
</dbReference>
<dbReference type="InterPro" id="IPR005828">
    <property type="entry name" value="MFS_sugar_transport-like"/>
</dbReference>
<keyword evidence="3 9" id="KW-0812">Transmembrane</keyword>
<organism evidence="11 12">
    <name type="scientific">Bemisia tabaci</name>
    <name type="common">Sweetpotato whitefly</name>
    <name type="synonym">Aleurodes tabaci</name>
    <dbReference type="NCBI Taxonomy" id="7038"/>
    <lineage>
        <taxon>Eukaryota</taxon>
        <taxon>Metazoa</taxon>
        <taxon>Ecdysozoa</taxon>
        <taxon>Arthropoda</taxon>
        <taxon>Hexapoda</taxon>
        <taxon>Insecta</taxon>
        <taxon>Pterygota</taxon>
        <taxon>Neoptera</taxon>
        <taxon>Paraneoptera</taxon>
        <taxon>Hemiptera</taxon>
        <taxon>Sternorrhyncha</taxon>
        <taxon>Aleyrodoidea</taxon>
        <taxon>Aleyrodidae</taxon>
        <taxon>Aleyrodinae</taxon>
        <taxon>Bemisia</taxon>
    </lineage>
</organism>
<feature type="transmembrane region" description="Helical" evidence="9">
    <location>
        <begin position="367"/>
        <end position="389"/>
    </location>
</feature>
<feature type="transmembrane region" description="Helical" evidence="9">
    <location>
        <begin position="401"/>
        <end position="426"/>
    </location>
</feature>
<evidence type="ECO:0000256" key="9">
    <source>
        <dbReference type="SAM" id="Phobius"/>
    </source>
</evidence>
<evidence type="ECO:0000256" key="2">
    <source>
        <dbReference type="ARBA" id="ARBA00022475"/>
    </source>
</evidence>
<feature type="transmembrane region" description="Helical" evidence="9">
    <location>
        <begin position="302"/>
        <end position="324"/>
    </location>
</feature>
<feature type="transmembrane region" description="Helical" evidence="9">
    <location>
        <begin position="136"/>
        <end position="154"/>
    </location>
</feature>
<keyword evidence="2" id="KW-1003">Cell membrane</keyword>
<dbReference type="InterPro" id="IPR020846">
    <property type="entry name" value="MFS_dom"/>
</dbReference>
<keyword evidence="5 9" id="KW-0472">Membrane</keyword>
<dbReference type="InterPro" id="IPR050549">
    <property type="entry name" value="MFS_Trehalose_Transporter"/>
</dbReference>
<keyword evidence="4 9" id="KW-1133">Transmembrane helix</keyword>
<dbReference type="GO" id="GO:0022857">
    <property type="term" value="F:transmembrane transporter activity"/>
    <property type="evidence" value="ECO:0007669"/>
    <property type="project" value="InterPro"/>
</dbReference>
<feature type="transmembrane region" description="Helical" evidence="9">
    <location>
        <begin position="472"/>
        <end position="490"/>
    </location>
</feature>
<proteinExistence type="inferred from homology"/>
<reference evidence="11" key="1">
    <citation type="submission" date="2021-12" db="EMBL/GenBank/DDBJ databases">
        <authorList>
            <person name="King R."/>
        </authorList>
    </citation>
    <scope>NUCLEOTIDE SEQUENCE</scope>
</reference>
<feature type="transmembrane region" description="Helical" evidence="9">
    <location>
        <begin position="166"/>
        <end position="183"/>
    </location>
</feature>
<evidence type="ECO:0000256" key="1">
    <source>
        <dbReference type="ARBA" id="ARBA00004651"/>
    </source>
</evidence>
<feature type="transmembrane region" description="Helical" evidence="9">
    <location>
        <begin position="336"/>
        <end position="360"/>
    </location>
</feature>
<evidence type="ECO:0000256" key="5">
    <source>
        <dbReference type="ARBA" id="ARBA00023136"/>
    </source>
</evidence>
<evidence type="ECO:0000256" key="3">
    <source>
        <dbReference type="ARBA" id="ARBA00022692"/>
    </source>
</evidence>
<sequence length="516" mass="55496">MDTPTIEAQPVSVFTKLHFQKSKSSVLTSKADGMKAEIEAAKPEDSPPEVFTLKDEEVDESKAKTGTQYLAAAIASLTGVMMGQMLSWSSPVTPLLIKEGKIDKIEESWLVSILNFGAVLGCTAAGSVNSYVGRKSVLLTACLPQMASWLLLALCSDIRLLCLGRFLGGLCVGFFCVTSPLYISEIAQVSVRGALGALFQLSVTIGILTTYTLGLLPTATSITLASSSTVVLFFALFFWMPETPVFLLRTSQSNRAAASLRWFRGPAYNLIPEMRLLERMVQKADSAAAYSDFVTDPASRRALVVALGLFFFQQFSGINAVVFYMNTVFRTAGGDVSPTVATIVIAALQVVGTALSVLLMERAGRRFLFLASFSACTLCVFALGLFFFLKERGHPVAGPWQWVPLGSVGLFLVVYALGAGPVPWAVVGELFSKRMAALAMSLVTGVGHWASAFVVTKAFAMLEAWLGIGGTFWVFVGFCLVGIVFAWALLPETKGRPLQEILDELGGKKKGVKSET</sequence>
<protein>
    <recommendedName>
        <fullName evidence="10">Major facilitator superfamily (MFS) profile domain-containing protein</fullName>
    </recommendedName>
</protein>
<dbReference type="Proteomes" id="UP001152759">
    <property type="component" value="Chromosome 9"/>
</dbReference>
<dbReference type="Pfam" id="PF00083">
    <property type="entry name" value="Sugar_tr"/>
    <property type="match status" value="1"/>
</dbReference>
<accession>A0A9P0FAJ7</accession>
<evidence type="ECO:0000313" key="11">
    <source>
        <dbReference type="EMBL" id="CAH0395383.1"/>
    </source>
</evidence>
<comment type="subcellular location">
    <subcellularLocation>
        <location evidence="1">Cell membrane</location>
        <topology evidence="1">Multi-pass membrane protein</topology>
    </subcellularLocation>
</comment>
<comment type="similarity">
    <text evidence="7">Belongs to the major facilitator superfamily. Sugar transporter (TC 2.A.1.1) family. Trehalose transporter subfamily.</text>
</comment>